<dbReference type="AlphaFoldDB" id="A0A450Z6U6"/>
<evidence type="ECO:0000313" key="2">
    <source>
        <dbReference type="EMBL" id="VFK49472.1"/>
    </source>
</evidence>
<protein>
    <submittedName>
        <fullName evidence="2">Peptidase C39 family protein</fullName>
    </submittedName>
</protein>
<accession>A0A450Z6U6</accession>
<sequence>MPFESPPIRILFLFLVGLSIGFPALAEDRESLLFKEVTRQSHDYSCGPAALSTLINGAIPGQRVSELEVISTREKSEDGNEEGFSLLDLKAAAGKLGHGAQWKKIKPEFLPMLSQPVILLIGLNSPFPHFVILKGFRDGEAFLADPTRGNVRVPYADLKAEGLSEKYPAWYVMAIHIPADAGKASFLYLSETDPASSHFTIAQSDAITLTTVAKRNQVLLTYGYRLSQGRDGFFDGMTVKSRGESHRFDIGYGIAEDTELGAGFGYSNTTFAVSGYSDVESSDRSSYVSISRDFDLGAMKDVGVLVGSSLSHGDRSESLHAGLNALLYGSTDHGQWMAGGSFYKKLKEKSGYRLPKYGVSWLLGFNKPLSDRSLGSFHLNMYTDRNDGDFAPRFDHSYSANASLSWTMNKKIQLRPSVEYSFGARVMKTFSAGMDVIYVGGW</sequence>
<feature type="domain" description="Peptidase C39" evidence="1">
    <location>
        <begin position="40"/>
        <end position="169"/>
    </location>
</feature>
<dbReference type="GO" id="GO:0005524">
    <property type="term" value="F:ATP binding"/>
    <property type="evidence" value="ECO:0007669"/>
    <property type="project" value="InterPro"/>
</dbReference>
<dbReference type="GO" id="GO:0016020">
    <property type="term" value="C:membrane"/>
    <property type="evidence" value="ECO:0007669"/>
    <property type="project" value="InterPro"/>
</dbReference>
<dbReference type="Pfam" id="PF03412">
    <property type="entry name" value="Peptidase_C39"/>
    <property type="match status" value="1"/>
</dbReference>
<reference evidence="2" key="1">
    <citation type="submission" date="2019-02" db="EMBL/GenBank/DDBJ databases">
        <authorList>
            <person name="Gruber-Vodicka R. H."/>
            <person name="Seah K. B. B."/>
        </authorList>
    </citation>
    <scope>NUCLEOTIDE SEQUENCE</scope>
    <source>
        <strain evidence="2">BECK_BZ123</strain>
    </source>
</reference>
<name>A0A450Z6U6_9GAMM</name>
<evidence type="ECO:0000259" key="1">
    <source>
        <dbReference type="PROSITE" id="PS50990"/>
    </source>
</evidence>
<proteinExistence type="predicted"/>
<dbReference type="InterPro" id="IPR005074">
    <property type="entry name" value="Peptidase_C39"/>
</dbReference>
<dbReference type="GO" id="GO:0006508">
    <property type="term" value="P:proteolysis"/>
    <property type="evidence" value="ECO:0007669"/>
    <property type="project" value="InterPro"/>
</dbReference>
<dbReference type="PROSITE" id="PS50990">
    <property type="entry name" value="PEPTIDASE_C39"/>
    <property type="match status" value="1"/>
</dbReference>
<organism evidence="2">
    <name type="scientific">Candidatus Kentrum sp. TC</name>
    <dbReference type="NCBI Taxonomy" id="2126339"/>
    <lineage>
        <taxon>Bacteria</taxon>
        <taxon>Pseudomonadati</taxon>
        <taxon>Pseudomonadota</taxon>
        <taxon>Gammaproteobacteria</taxon>
        <taxon>Candidatus Kentrum</taxon>
    </lineage>
</organism>
<gene>
    <name evidence="2" type="ORF">BECKTC1821D_GA0114238_107812</name>
</gene>
<dbReference type="EMBL" id="CAADFS010000078">
    <property type="protein sequence ID" value="VFK49472.1"/>
    <property type="molecule type" value="Genomic_DNA"/>
</dbReference>
<dbReference type="GO" id="GO:0008233">
    <property type="term" value="F:peptidase activity"/>
    <property type="evidence" value="ECO:0007669"/>
    <property type="project" value="InterPro"/>
</dbReference>
<dbReference type="Gene3D" id="3.90.70.10">
    <property type="entry name" value="Cysteine proteinases"/>
    <property type="match status" value="1"/>
</dbReference>